<dbReference type="PROSITE" id="PS00237">
    <property type="entry name" value="G_PROTEIN_RECEP_F1_1"/>
    <property type="match status" value="1"/>
</dbReference>
<keyword evidence="10" id="KW-1185">Reference proteome</keyword>
<dbReference type="PANTHER" id="PTHR22750">
    <property type="entry name" value="G-PROTEIN COUPLED RECEPTOR"/>
    <property type="match status" value="1"/>
</dbReference>
<dbReference type="InterPro" id="IPR017452">
    <property type="entry name" value="GPCR_Rhodpsn_7TM"/>
</dbReference>
<dbReference type="PROSITE" id="PS50262">
    <property type="entry name" value="G_PROTEIN_RECEP_F1_2"/>
    <property type="match status" value="1"/>
</dbReference>
<keyword evidence="3 6" id="KW-0812">Transmembrane</keyword>
<reference evidence="9 10" key="1">
    <citation type="submission" date="2022-05" db="EMBL/GenBank/DDBJ databases">
        <authorList>
            <consortium name="Genoscope - CEA"/>
            <person name="William W."/>
        </authorList>
    </citation>
    <scope>NUCLEOTIDE SEQUENCE [LARGE SCALE GENOMIC DNA]</scope>
</reference>
<accession>A0ABN8SF52</accession>
<comment type="similarity">
    <text evidence="6">Belongs to the G-protein coupled receptor 1 family.</text>
</comment>
<feature type="transmembrane region" description="Helical" evidence="7">
    <location>
        <begin position="66"/>
        <end position="90"/>
    </location>
</feature>
<feature type="transmembrane region" description="Helical" evidence="7">
    <location>
        <begin position="110"/>
        <end position="129"/>
    </location>
</feature>
<feature type="transmembrane region" description="Helical" evidence="7">
    <location>
        <begin position="268"/>
        <end position="287"/>
    </location>
</feature>
<dbReference type="InterPro" id="IPR000276">
    <property type="entry name" value="GPCR_Rhodpsn"/>
</dbReference>
<dbReference type="CDD" id="cd00637">
    <property type="entry name" value="7tm_classA_rhodopsin-like"/>
    <property type="match status" value="1"/>
</dbReference>
<keyword evidence="6" id="KW-0297">G-protein coupled receptor</keyword>
<evidence type="ECO:0000256" key="7">
    <source>
        <dbReference type="SAM" id="Phobius"/>
    </source>
</evidence>
<evidence type="ECO:0000256" key="1">
    <source>
        <dbReference type="ARBA" id="ARBA00004651"/>
    </source>
</evidence>
<keyword evidence="5 7" id="KW-0472">Membrane</keyword>
<organism evidence="9 10">
    <name type="scientific">Porites evermanni</name>
    <dbReference type="NCBI Taxonomy" id="104178"/>
    <lineage>
        <taxon>Eukaryota</taxon>
        <taxon>Metazoa</taxon>
        <taxon>Cnidaria</taxon>
        <taxon>Anthozoa</taxon>
        <taxon>Hexacorallia</taxon>
        <taxon>Scleractinia</taxon>
        <taxon>Fungiina</taxon>
        <taxon>Poritidae</taxon>
        <taxon>Porites</taxon>
    </lineage>
</organism>
<evidence type="ECO:0000313" key="9">
    <source>
        <dbReference type="EMBL" id="CAH3190328.1"/>
    </source>
</evidence>
<keyword evidence="6" id="KW-0807">Transducer</keyword>
<evidence type="ECO:0000256" key="5">
    <source>
        <dbReference type="ARBA" id="ARBA00023136"/>
    </source>
</evidence>
<dbReference type="EMBL" id="CALNXI010002730">
    <property type="protein sequence ID" value="CAH3190328.1"/>
    <property type="molecule type" value="Genomic_DNA"/>
</dbReference>
<dbReference type="PRINTS" id="PR00237">
    <property type="entry name" value="GPCRRHODOPSN"/>
</dbReference>
<sequence>MSTEDKDICGLEDWVPIPVNDSTTSITDLAVAVSNIPFGIFAFLTNLAIIVTVIKTPSLQRSSNILLCNLATANCLAGVTVQPIFAVWWINVQYVQNTCSSQQQLSTAFSVSNILMTGLSFTNLAVISADRCYAVSRPFAHRAKVTKEGVTKIAVTTSLGWTALTLLCMLILPSNLGFFIMLSLGILVNTLLIGNHIGMLLAIRKHNRQVADAVSAPQQQLSVVLKREKKVAMDMFIVLVILVICVLPKLTVTIFYQSLGSLYNSLYLWSTTFSLLNSCINPVFYLWRYSDLRDSLRSMIYY</sequence>
<evidence type="ECO:0000256" key="3">
    <source>
        <dbReference type="ARBA" id="ARBA00022692"/>
    </source>
</evidence>
<dbReference type="SUPFAM" id="SSF81321">
    <property type="entry name" value="Family A G protein-coupled receptor-like"/>
    <property type="match status" value="1"/>
</dbReference>
<dbReference type="Pfam" id="PF00001">
    <property type="entry name" value="7tm_1"/>
    <property type="match status" value="1"/>
</dbReference>
<evidence type="ECO:0000256" key="2">
    <source>
        <dbReference type="ARBA" id="ARBA00022475"/>
    </source>
</evidence>
<dbReference type="Gene3D" id="1.20.1070.10">
    <property type="entry name" value="Rhodopsin 7-helix transmembrane proteins"/>
    <property type="match status" value="1"/>
</dbReference>
<protein>
    <recommendedName>
        <fullName evidence="8">G-protein coupled receptors family 1 profile domain-containing protein</fullName>
    </recommendedName>
</protein>
<comment type="caution">
    <text evidence="9">The sequence shown here is derived from an EMBL/GenBank/DDBJ whole genome shotgun (WGS) entry which is preliminary data.</text>
</comment>
<feature type="transmembrane region" description="Helical" evidence="7">
    <location>
        <begin position="29"/>
        <end position="54"/>
    </location>
</feature>
<evidence type="ECO:0000313" key="10">
    <source>
        <dbReference type="Proteomes" id="UP001159427"/>
    </source>
</evidence>
<feature type="transmembrane region" description="Helical" evidence="7">
    <location>
        <begin position="178"/>
        <end position="203"/>
    </location>
</feature>
<dbReference type="Proteomes" id="UP001159427">
    <property type="component" value="Unassembled WGS sequence"/>
</dbReference>
<keyword evidence="2" id="KW-1003">Cell membrane</keyword>
<evidence type="ECO:0000256" key="4">
    <source>
        <dbReference type="ARBA" id="ARBA00022989"/>
    </source>
</evidence>
<feature type="transmembrane region" description="Helical" evidence="7">
    <location>
        <begin position="236"/>
        <end position="256"/>
    </location>
</feature>
<evidence type="ECO:0000256" key="6">
    <source>
        <dbReference type="RuleBase" id="RU000688"/>
    </source>
</evidence>
<evidence type="ECO:0000259" key="8">
    <source>
        <dbReference type="PROSITE" id="PS50262"/>
    </source>
</evidence>
<name>A0ABN8SF52_9CNID</name>
<gene>
    <name evidence="9" type="ORF">PEVE_00020359</name>
</gene>
<comment type="subcellular location">
    <subcellularLocation>
        <location evidence="1">Cell membrane</location>
        <topology evidence="1">Multi-pass membrane protein</topology>
    </subcellularLocation>
</comment>
<dbReference type="SMART" id="SM01381">
    <property type="entry name" value="7TM_GPCR_Srsx"/>
    <property type="match status" value="1"/>
</dbReference>
<keyword evidence="4 7" id="KW-1133">Transmembrane helix</keyword>
<proteinExistence type="inferred from homology"/>
<keyword evidence="6" id="KW-0675">Receptor</keyword>
<feature type="transmembrane region" description="Helical" evidence="7">
    <location>
        <begin position="150"/>
        <end position="172"/>
    </location>
</feature>
<feature type="domain" description="G-protein coupled receptors family 1 profile" evidence="8">
    <location>
        <begin position="45"/>
        <end position="285"/>
    </location>
</feature>